<evidence type="ECO:0000313" key="7">
    <source>
        <dbReference type="EMBL" id="SDG45776.1"/>
    </source>
</evidence>
<keyword evidence="2" id="KW-0805">Transcription regulation</keyword>
<dbReference type="PRINTS" id="PR00039">
    <property type="entry name" value="HTHLYSR"/>
</dbReference>
<comment type="similarity">
    <text evidence="1">Belongs to the LysR transcriptional regulatory family.</text>
</comment>
<dbReference type="PROSITE" id="PS50931">
    <property type="entry name" value="HTH_LYSR"/>
    <property type="match status" value="1"/>
</dbReference>
<evidence type="ECO:0000256" key="1">
    <source>
        <dbReference type="ARBA" id="ARBA00009437"/>
    </source>
</evidence>
<evidence type="ECO:0000256" key="2">
    <source>
        <dbReference type="ARBA" id="ARBA00023015"/>
    </source>
</evidence>
<feature type="domain" description="HTH lysR-type" evidence="6">
    <location>
        <begin position="4"/>
        <end position="61"/>
    </location>
</feature>
<evidence type="ECO:0000256" key="3">
    <source>
        <dbReference type="ARBA" id="ARBA00023125"/>
    </source>
</evidence>
<name>A0ABY0NZB0_9HYPH</name>
<dbReference type="CDD" id="cd05466">
    <property type="entry name" value="PBP2_LTTR_substrate"/>
    <property type="match status" value="1"/>
</dbReference>
<dbReference type="PANTHER" id="PTHR30126:SF77">
    <property type="entry name" value="TRANSCRIPTIONAL REGULATORY PROTEIN"/>
    <property type="match status" value="1"/>
</dbReference>
<proteinExistence type="inferred from homology"/>
<dbReference type="InterPro" id="IPR000847">
    <property type="entry name" value="LysR_HTH_N"/>
</dbReference>
<dbReference type="InterPro" id="IPR005119">
    <property type="entry name" value="LysR_subst-bd"/>
</dbReference>
<protein>
    <submittedName>
        <fullName evidence="7">DNA-binding transcriptional regulator, LysR family</fullName>
    </submittedName>
</protein>
<dbReference type="RefSeq" id="WP_091857218.1">
    <property type="nucleotide sequence ID" value="NZ_FNBZ01000004.1"/>
</dbReference>
<dbReference type="Proteomes" id="UP000199468">
    <property type="component" value="Unassembled WGS sequence"/>
</dbReference>
<comment type="caution">
    <text evidence="7">The sequence shown here is derived from an EMBL/GenBank/DDBJ whole genome shotgun (WGS) entry which is preliminary data.</text>
</comment>
<keyword evidence="4" id="KW-0804">Transcription</keyword>
<reference evidence="7 8" key="1">
    <citation type="submission" date="2016-10" db="EMBL/GenBank/DDBJ databases">
        <authorList>
            <person name="Varghese N."/>
            <person name="Submissions S."/>
        </authorList>
    </citation>
    <scope>NUCLEOTIDE SEQUENCE [LARGE SCALE GENOMIC DNA]</scope>
    <source>
        <strain evidence="7 8">DSM 26672</strain>
    </source>
</reference>
<dbReference type="Gene3D" id="3.40.190.290">
    <property type="match status" value="1"/>
</dbReference>
<evidence type="ECO:0000313" key="8">
    <source>
        <dbReference type="Proteomes" id="UP000199468"/>
    </source>
</evidence>
<evidence type="ECO:0000256" key="5">
    <source>
        <dbReference type="SAM" id="MobiDB-lite"/>
    </source>
</evidence>
<dbReference type="GO" id="GO:0003677">
    <property type="term" value="F:DNA binding"/>
    <property type="evidence" value="ECO:0007669"/>
    <property type="project" value="UniProtKB-KW"/>
</dbReference>
<dbReference type="SUPFAM" id="SSF46785">
    <property type="entry name" value="Winged helix' DNA-binding domain"/>
    <property type="match status" value="1"/>
</dbReference>
<dbReference type="Pfam" id="PF03466">
    <property type="entry name" value="LysR_substrate"/>
    <property type="match status" value="1"/>
</dbReference>
<dbReference type="InterPro" id="IPR036388">
    <property type="entry name" value="WH-like_DNA-bd_sf"/>
</dbReference>
<dbReference type="Gene3D" id="1.10.10.10">
    <property type="entry name" value="Winged helix-like DNA-binding domain superfamily/Winged helix DNA-binding domain"/>
    <property type="match status" value="1"/>
</dbReference>
<keyword evidence="8" id="KW-1185">Reference proteome</keyword>
<dbReference type="PANTHER" id="PTHR30126">
    <property type="entry name" value="HTH-TYPE TRANSCRIPTIONAL REGULATOR"/>
    <property type="match status" value="1"/>
</dbReference>
<feature type="region of interest" description="Disordered" evidence="5">
    <location>
        <begin position="290"/>
        <end position="311"/>
    </location>
</feature>
<dbReference type="SUPFAM" id="SSF53850">
    <property type="entry name" value="Periplasmic binding protein-like II"/>
    <property type="match status" value="1"/>
</dbReference>
<evidence type="ECO:0000256" key="4">
    <source>
        <dbReference type="ARBA" id="ARBA00023163"/>
    </source>
</evidence>
<dbReference type="EMBL" id="FNBZ01000004">
    <property type="protein sequence ID" value="SDG45776.1"/>
    <property type="molecule type" value="Genomic_DNA"/>
</dbReference>
<dbReference type="InterPro" id="IPR036390">
    <property type="entry name" value="WH_DNA-bd_sf"/>
</dbReference>
<keyword evidence="3 7" id="KW-0238">DNA-binding</keyword>
<accession>A0ABY0NZB0</accession>
<gene>
    <name evidence="7" type="ORF">SAMN05421844_10473</name>
</gene>
<evidence type="ECO:0000259" key="6">
    <source>
        <dbReference type="PROSITE" id="PS50931"/>
    </source>
</evidence>
<organism evidence="7 8">
    <name type="scientific">Bosea robiniae</name>
    <dbReference type="NCBI Taxonomy" id="1036780"/>
    <lineage>
        <taxon>Bacteria</taxon>
        <taxon>Pseudomonadati</taxon>
        <taxon>Pseudomonadota</taxon>
        <taxon>Alphaproteobacteria</taxon>
        <taxon>Hyphomicrobiales</taxon>
        <taxon>Boseaceae</taxon>
        <taxon>Bosea</taxon>
    </lineage>
</organism>
<dbReference type="Pfam" id="PF00126">
    <property type="entry name" value="HTH_1"/>
    <property type="match status" value="1"/>
</dbReference>
<sequence>MPNWTLKQLESFVWVAKLGSFRATAERLNTTQPNISVRISQLESVLGVRLFHRDSGSVALTPIGHSLLGQAERVLQASEEFSQQSIRSDQQIGILRLGVAELIAQTWLRDYLLDLRQVFPNVDVELRVDLTINLREELVSRSLDLCLLNGPISNFNITNVDLGSVPYLWVASPQLGLTGSELATMASHTILTHARNTRHFVELSAHFRDNWERPVRIVPSSSLAASLQMTIDGLGIAPMSRTLVEKLLDTGELVEFPYEWKPSALIFTASYAHTPASFLLKRAAELASERAARHHQGDARRPAEHAERGSN</sequence>